<dbReference type="SUPFAM" id="SSF50129">
    <property type="entry name" value="GroES-like"/>
    <property type="match status" value="1"/>
</dbReference>
<feature type="region of interest" description="Disordered" evidence="1">
    <location>
        <begin position="1"/>
        <end position="22"/>
    </location>
</feature>
<dbReference type="Proteomes" id="UP000321484">
    <property type="component" value="Unassembled WGS sequence"/>
</dbReference>
<sequence length="347" mass="35739">MATMVATGADSAPTSSAPTSSAPTDMLAAVAVAADRTDPLAALEVRRVPRPVAPEHWSVVDVRAASLNQHDLWSLRGVGLAAELLPMVLGTDAAGVTADGRDVVVHGVIGATGHGVGPDERRSLLSERYPGTLAEQVAVPTWNLVDKPAELSFAEAACLPTAWLTAYRMLFVSAGLRPGDRVLVQGAGGGVSTAAVRLGAAAGLEVVVTSRDAGRRERALALGATHAVEPGGRLPFRVDAVLETVGQATWAHSMRAVRPGGVVVVAGATTGDQPGAELSRVFFTELRVVGATMGTKEDLEALLRFCVRSGVRPVIDSTVPLARVGEGLARLASGEQFGKVVVTMADA</sequence>
<dbReference type="InterPro" id="IPR013149">
    <property type="entry name" value="ADH-like_C"/>
</dbReference>
<comment type="caution">
    <text evidence="3">The sequence shown here is derived from an EMBL/GenBank/DDBJ whole genome shotgun (WGS) entry which is preliminary data.</text>
</comment>
<dbReference type="Gene3D" id="3.90.180.10">
    <property type="entry name" value="Medium-chain alcohol dehydrogenases, catalytic domain"/>
    <property type="match status" value="1"/>
</dbReference>
<evidence type="ECO:0000313" key="3">
    <source>
        <dbReference type="EMBL" id="GEN80029.1"/>
    </source>
</evidence>
<dbReference type="AlphaFoldDB" id="A0A511YXX4"/>
<accession>A0A511YXX4</accession>
<proteinExistence type="predicted"/>
<dbReference type="SMART" id="SM00829">
    <property type="entry name" value="PKS_ER"/>
    <property type="match status" value="1"/>
</dbReference>
<protein>
    <submittedName>
        <fullName evidence="3">Zn-dependent oxidoreductase</fullName>
    </submittedName>
</protein>
<gene>
    <name evidence="3" type="ORF">AFE02nite_17630</name>
</gene>
<dbReference type="PANTHER" id="PTHR45033:SF3">
    <property type="entry name" value="DEHYDROGENASE, PUTATIVE (AFU_ORTHOLOGUE AFUA_2G13270)-RELATED"/>
    <property type="match status" value="1"/>
</dbReference>
<name>A0A511YXX4_9CELL</name>
<feature type="compositionally biased region" description="Low complexity" evidence="1">
    <location>
        <begin position="11"/>
        <end position="22"/>
    </location>
</feature>
<dbReference type="PANTHER" id="PTHR45033">
    <property type="match status" value="1"/>
</dbReference>
<evidence type="ECO:0000256" key="1">
    <source>
        <dbReference type="SAM" id="MobiDB-lite"/>
    </source>
</evidence>
<dbReference type="InterPro" id="IPR011032">
    <property type="entry name" value="GroES-like_sf"/>
</dbReference>
<organism evidence="3 4">
    <name type="scientific">Actinotalea fermentans</name>
    <dbReference type="NCBI Taxonomy" id="43671"/>
    <lineage>
        <taxon>Bacteria</taxon>
        <taxon>Bacillati</taxon>
        <taxon>Actinomycetota</taxon>
        <taxon>Actinomycetes</taxon>
        <taxon>Micrococcales</taxon>
        <taxon>Cellulomonadaceae</taxon>
        <taxon>Actinotalea</taxon>
    </lineage>
</organism>
<dbReference type="InterPro" id="IPR036291">
    <property type="entry name" value="NAD(P)-bd_dom_sf"/>
</dbReference>
<keyword evidence="4" id="KW-1185">Reference proteome</keyword>
<dbReference type="GO" id="GO:0016491">
    <property type="term" value="F:oxidoreductase activity"/>
    <property type="evidence" value="ECO:0007669"/>
    <property type="project" value="InterPro"/>
</dbReference>
<feature type="domain" description="Enoyl reductase (ER)" evidence="2">
    <location>
        <begin position="38"/>
        <end position="342"/>
    </location>
</feature>
<reference evidence="3 4" key="1">
    <citation type="submission" date="2019-07" db="EMBL/GenBank/DDBJ databases">
        <title>Whole genome shotgun sequence of Actinotalea fermentans NBRC 105374.</title>
        <authorList>
            <person name="Hosoyama A."/>
            <person name="Uohara A."/>
            <person name="Ohji S."/>
            <person name="Ichikawa N."/>
        </authorList>
    </citation>
    <scope>NUCLEOTIDE SEQUENCE [LARGE SCALE GENOMIC DNA]</scope>
    <source>
        <strain evidence="3 4">NBRC 105374</strain>
    </source>
</reference>
<dbReference type="EMBL" id="BJYK01000004">
    <property type="protein sequence ID" value="GEN80029.1"/>
    <property type="molecule type" value="Genomic_DNA"/>
</dbReference>
<dbReference type="InterPro" id="IPR020843">
    <property type="entry name" value="ER"/>
</dbReference>
<dbReference type="InterPro" id="IPR052711">
    <property type="entry name" value="Zinc_ADH-like"/>
</dbReference>
<evidence type="ECO:0000259" key="2">
    <source>
        <dbReference type="SMART" id="SM00829"/>
    </source>
</evidence>
<evidence type="ECO:0000313" key="4">
    <source>
        <dbReference type="Proteomes" id="UP000321484"/>
    </source>
</evidence>
<dbReference type="SUPFAM" id="SSF51735">
    <property type="entry name" value="NAD(P)-binding Rossmann-fold domains"/>
    <property type="match status" value="1"/>
</dbReference>
<dbReference type="Pfam" id="PF00107">
    <property type="entry name" value="ADH_zinc_N"/>
    <property type="match status" value="1"/>
</dbReference>